<dbReference type="Pfam" id="PF14815">
    <property type="entry name" value="NUDIX_4"/>
    <property type="match status" value="1"/>
</dbReference>
<dbReference type="NCBIfam" id="TIGR01084">
    <property type="entry name" value="mutY"/>
    <property type="match status" value="1"/>
</dbReference>
<dbReference type="CDD" id="cd03431">
    <property type="entry name" value="NUDIX_DNA_Glycosylase_C-MutY"/>
    <property type="match status" value="1"/>
</dbReference>
<dbReference type="Pfam" id="PF00730">
    <property type="entry name" value="HhH-GPD"/>
    <property type="match status" value="1"/>
</dbReference>
<keyword evidence="6" id="KW-0004">4Fe-4S</keyword>
<evidence type="ECO:0000256" key="3">
    <source>
        <dbReference type="ARBA" id="ARBA00008343"/>
    </source>
</evidence>
<keyword evidence="10 14" id="KW-0408">Iron</keyword>
<evidence type="ECO:0000256" key="4">
    <source>
        <dbReference type="ARBA" id="ARBA00012045"/>
    </source>
</evidence>
<comment type="caution">
    <text evidence="16">The sequence shown here is derived from an EMBL/GenBank/DDBJ whole genome shotgun (WGS) entry which is preliminary data.</text>
</comment>
<dbReference type="InterPro" id="IPR023170">
    <property type="entry name" value="HhH_base_excis_C"/>
</dbReference>
<evidence type="ECO:0000256" key="10">
    <source>
        <dbReference type="ARBA" id="ARBA00023004"/>
    </source>
</evidence>
<evidence type="ECO:0000313" key="17">
    <source>
        <dbReference type="Proteomes" id="UP000018766"/>
    </source>
</evidence>
<keyword evidence="9" id="KW-0378">Hydrolase</keyword>
<dbReference type="SMART" id="SM00478">
    <property type="entry name" value="ENDO3c"/>
    <property type="match status" value="1"/>
</dbReference>
<dbReference type="AlphaFoldDB" id="V8FXD1"/>
<comment type="catalytic activity">
    <reaction evidence="1 14">
        <text>Hydrolyzes free adenine bases from 7,8-dihydro-8-oxoguanine:adenine mismatched double-stranded DNA, leaving an apurinic site.</text>
        <dbReference type="EC" id="3.2.2.31"/>
    </reaction>
</comment>
<dbReference type="InterPro" id="IPR011257">
    <property type="entry name" value="DNA_glycosylase"/>
</dbReference>
<evidence type="ECO:0000256" key="14">
    <source>
        <dbReference type="RuleBase" id="RU365096"/>
    </source>
</evidence>
<dbReference type="SUPFAM" id="SSF55811">
    <property type="entry name" value="Nudix"/>
    <property type="match status" value="1"/>
</dbReference>
<evidence type="ECO:0000256" key="12">
    <source>
        <dbReference type="ARBA" id="ARBA00023204"/>
    </source>
</evidence>
<dbReference type="Gene3D" id="1.10.1670.10">
    <property type="entry name" value="Helix-hairpin-Helix base-excision DNA repair enzymes (C-terminal)"/>
    <property type="match status" value="1"/>
</dbReference>
<dbReference type="CDD" id="cd00056">
    <property type="entry name" value="ENDO3c"/>
    <property type="match status" value="1"/>
</dbReference>
<dbReference type="InterPro" id="IPR000445">
    <property type="entry name" value="HhH_motif"/>
</dbReference>
<keyword evidence="11" id="KW-0411">Iron-sulfur</keyword>
<evidence type="ECO:0000256" key="2">
    <source>
        <dbReference type="ARBA" id="ARBA00002933"/>
    </source>
</evidence>
<dbReference type="GO" id="GO:0006284">
    <property type="term" value="P:base-excision repair"/>
    <property type="evidence" value="ECO:0007669"/>
    <property type="project" value="UniProtKB-UniRule"/>
</dbReference>
<dbReference type="PANTHER" id="PTHR42944:SF1">
    <property type="entry name" value="ADENINE DNA GLYCOSYLASE"/>
    <property type="match status" value="1"/>
</dbReference>
<dbReference type="GO" id="GO:0035485">
    <property type="term" value="F:adenine/guanine mispair binding"/>
    <property type="evidence" value="ECO:0007669"/>
    <property type="project" value="TreeGrafter"/>
</dbReference>
<dbReference type="EC" id="3.2.2.31" evidence="4 14"/>
<dbReference type="OrthoDB" id="9802365at2"/>
<evidence type="ECO:0000256" key="6">
    <source>
        <dbReference type="ARBA" id="ARBA00022485"/>
    </source>
</evidence>
<name>V8FXD1_9BURK</name>
<dbReference type="InterPro" id="IPR044298">
    <property type="entry name" value="MIG/MutY"/>
</dbReference>
<evidence type="ECO:0000256" key="5">
    <source>
        <dbReference type="ARBA" id="ARBA00022023"/>
    </source>
</evidence>
<dbReference type="RefSeq" id="WP_023952122.1">
    <property type="nucleotide sequence ID" value="NZ_AYSV01000100.1"/>
</dbReference>
<evidence type="ECO:0000256" key="11">
    <source>
        <dbReference type="ARBA" id="ARBA00023014"/>
    </source>
</evidence>
<dbReference type="EMBL" id="AYSV01000100">
    <property type="protein sequence ID" value="ETD68934.1"/>
    <property type="molecule type" value="Genomic_DNA"/>
</dbReference>
<comment type="cofactor">
    <cofactor evidence="14">
        <name>[4Fe-4S] cluster</name>
        <dbReference type="ChEBI" id="CHEBI:49883"/>
    </cofactor>
    <text evidence="14">Binds 1 [4Fe-4S] cluster.</text>
</comment>
<sequence>MPSFVQKIQAWQQQSGRHNLPWQGTKDPYRVWLSEIMLQQTQVTTVIDYYQRFLQRFPTIADLAMASQEEVMPYWAGLGYYARARNLHHCAVTIWQDYQGEFPHSPDELIKLKGIGQSTANSIAAFCFDAKTPIMDGNVKRVFSRYYGITGYGSAIDKQLWEQAYKNVINETNIGQYNQGLMDLGSLICTRTQAKCSQCPVQKDCFAAKHNMQNSLPTKKPKKTLPTKETYLLIFKAHHHVLLQQRPQQGIWGGLLSLPEQESLSAVNSYLSKHGFGQTTEKHSSTQLLASFEHVFSHYRLIIHPVMITAQRNTLQDSIFIEDTQWYDIHPENLDKLALPRPIHNLLSGLSLLDTDSTTSTQMCLPTKS</sequence>
<protein>
    <recommendedName>
        <fullName evidence="5 14">Adenine DNA glycosylase</fullName>
        <ecNumber evidence="4 14">3.2.2.31</ecNumber>
    </recommendedName>
</protein>
<keyword evidence="8 14" id="KW-0227">DNA damage</keyword>
<dbReference type="GO" id="GO:0032357">
    <property type="term" value="F:oxidized purine DNA binding"/>
    <property type="evidence" value="ECO:0007669"/>
    <property type="project" value="TreeGrafter"/>
</dbReference>
<accession>V8FXD1</accession>
<dbReference type="GO" id="GO:0034039">
    <property type="term" value="F:8-oxo-7,8-dihydroguanine DNA N-glycosylase activity"/>
    <property type="evidence" value="ECO:0007669"/>
    <property type="project" value="TreeGrafter"/>
</dbReference>
<dbReference type="InterPro" id="IPR003265">
    <property type="entry name" value="HhH-GPD_domain"/>
</dbReference>
<evidence type="ECO:0000256" key="1">
    <source>
        <dbReference type="ARBA" id="ARBA00000843"/>
    </source>
</evidence>
<evidence type="ECO:0000256" key="13">
    <source>
        <dbReference type="ARBA" id="ARBA00023295"/>
    </source>
</evidence>
<dbReference type="Gene3D" id="3.90.79.10">
    <property type="entry name" value="Nucleoside Triphosphate Pyrophosphohydrolase"/>
    <property type="match status" value="1"/>
</dbReference>
<dbReference type="GO" id="GO:0046872">
    <property type="term" value="F:metal ion binding"/>
    <property type="evidence" value="ECO:0007669"/>
    <property type="project" value="UniProtKB-UniRule"/>
</dbReference>
<reference evidence="16 17" key="1">
    <citation type="submission" date="2013-11" db="EMBL/GenBank/DDBJ databases">
        <title>Genomic analysis of Pelistega sp. HM-7.</title>
        <authorList>
            <person name="Kumbhare S.V."/>
            <person name="Shetty S.A."/>
            <person name="Sharma O."/>
            <person name="Dhotre D.P."/>
        </authorList>
    </citation>
    <scope>NUCLEOTIDE SEQUENCE [LARGE SCALE GENOMIC DNA]</scope>
    <source>
        <strain evidence="16 17">HM-7</strain>
    </source>
</reference>
<proteinExistence type="inferred from homology"/>
<dbReference type="GO" id="GO:0006298">
    <property type="term" value="P:mismatch repair"/>
    <property type="evidence" value="ECO:0007669"/>
    <property type="project" value="TreeGrafter"/>
</dbReference>
<dbReference type="PANTHER" id="PTHR42944">
    <property type="entry name" value="ADENINE DNA GLYCOSYLASE"/>
    <property type="match status" value="1"/>
</dbReference>
<dbReference type="SUPFAM" id="SSF48150">
    <property type="entry name" value="DNA-glycosylase"/>
    <property type="match status" value="1"/>
</dbReference>
<organism evidence="16 17">
    <name type="scientific">Pelistega indica</name>
    <dbReference type="NCBI Taxonomy" id="1414851"/>
    <lineage>
        <taxon>Bacteria</taxon>
        <taxon>Pseudomonadati</taxon>
        <taxon>Pseudomonadota</taxon>
        <taxon>Betaproteobacteria</taxon>
        <taxon>Burkholderiales</taxon>
        <taxon>Alcaligenaceae</taxon>
        <taxon>Pelistega</taxon>
    </lineage>
</organism>
<evidence type="ECO:0000256" key="8">
    <source>
        <dbReference type="ARBA" id="ARBA00022763"/>
    </source>
</evidence>
<keyword evidence="12" id="KW-0234">DNA repair</keyword>
<dbReference type="GO" id="GO:0051539">
    <property type="term" value="F:4 iron, 4 sulfur cluster binding"/>
    <property type="evidence" value="ECO:0007669"/>
    <property type="project" value="UniProtKB-UniRule"/>
</dbReference>
<evidence type="ECO:0000256" key="7">
    <source>
        <dbReference type="ARBA" id="ARBA00022723"/>
    </source>
</evidence>
<evidence type="ECO:0000313" key="16">
    <source>
        <dbReference type="EMBL" id="ETD68934.1"/>
    </source>
</evidence>
<keyword evidence="7" id="KW-0479">Metal-binding</keyword>
<dbReference type="PATRIC" id="fig|1414851.3.peg.2002"/>
<dbReference type="GO" id="GO:0000701">
    <property type="term" value="F:purine-specific mismatch base pair DNA N-glycosylase activity"/>
    <property type="evidence" value="ECO:0007669"/>
    <property type="project" value="UniProtKB-EC"/>
</dbReference>
<dbReference type="FunFam" id="1.10.340.30:FF:000002">
    <property type="entry name" value="Adenine DNA glycosylase"/>
    <property type="match status" value="1"/>
</dbReference>
<dbReference type="Proteomes" id="UP000018766">
    <property type="component" value="Unassembled WGS sequence"/>
</dbReference>
<comment type="similarity">
    <text evidence="3 14">Belongs to the Nth/MutY family.</text>
</comment>
<feature type="domain" description="HhH-GPD" evidence="15">
    <location>
        <begin position="37"/>
        <end position="187"/>
    </location>
</feature>
<dbReference type="InterPro" id="IPR029119">
    <property type="entry name" value="MutY_C"/>
</dbReference>
<comment type="function">
    <text evidence="2">Adenine glycosylase active on G-A mispairs. MutY also corrects error-prone DNA synthesis past GO lesions which are due to the oxidatively damaged form of guanine: 7,8-dihydro-8-oxoguanine (8-oxo-dGTP).</text>
</comment>
<keyword evidence="13 14" id="KW-0326">Glycosidase</keyword>
<evidence type="ECO:0000259" key="15">
    <source>
        <dbReference type="SMART" id="SM00478"/>
    </source>
</evidence>
<dbReference type="InterPro" id="IPR015797">
    <property type="entry name" value="NUDIX_hydrolase-like_dom_sf"/>
</dbReference>
<dbReference type="Gene3D" id="1.10.340.30">
    <property type="entry name" value="Hypothetical protein, domain 2"/>
    <property type="match status" value="1"/>
</dbReference>
<evidence type="ECO:0000256" key="9">
    <source>
        <dbReference type="ARBA" id="ARBA00022801"/>
    </source>
</evidence>
<dbReference type="Pfam" id="PF00633">
    <property type="entry name" value="HHH"/>
    <property type="match status" value="1"/>
</dbReference>
<gene>
    <name evidence="16" type="ORF">V757_09655</name>
</gene>
<dbReference type="InterPro" id="IPR005760">
    <property type="entry name" value="A/G_AdeGlyc_MutY"/>
</dbReference>
<keyword evidence="17" id="KW-1185">Reference proteome</keyword>